<dbReference type="Gene3D" id="3.90.820.10">
    <property type="entry name" value="Structural Genomics, Unknown Function 30-nov-00 1gh9 Mol_id"/>
    <property type="match status" value="1"/>
</dbReference>
<evidence type="ECO:0000313" key="2">
    <source>
        <dbReference type="EMBL" id="AXT46949.1"/>
    </source>
</evidence>
<dbReference type="PANTHER" id="PTHR38444:SF1">
    <property type="entry name" value="ENTEROBACTIN BIOSYNTHESIS PROTEIN YBDZ"/>
    <property type="match status" value="1"/>
</dbReference>
<gene>
    <name evidence="2" type="ORF">D1345_12400</name>
</gene>
<dbReference type="Proteomes" id="UP000259465">
    <property type="component" value="Chromosome"/>
</dbReference>
<reference evidence="2 3" key="1">
    <citation type="submission" date="2018-08" db="EMBL/GenBank/DDBJ databases">
        <title>Complete genome sequence of JP2-74.</title>
        <authorList>
            <person name="Wu L."/>
        </authorList>
    </citation>
    <scope>NUCLEOTIDE SEQUENCE [LARGE SCALE GENOMIC DNA]</scope>
    <source>
        <strain evidence="2 3">JP2-74</strain>
    </source>
</reference>
<keyword evidence="3" id="KW-1185">Reference proteome</keyword>
<proteinExistence type="predicted"/>
<dbReference type="Pfam" id="PF03621">
    <property type="entry name" value="MbtH"/>
    <property type="match status" value="1"/>
</dbReference>
<dbReference type="GO" id="GO:0019290">
    <property type="term" value="P:siderophore biosynthetic process"/>
    <property type="evidence" value="ECO:0007669"/>
    <property type="project" value="TreeGrafter"/>
</dbReference>
<dbReference type="InterPro" id="IPR037407">
    <property type="entry name" value="MLP_fam"/>
</dbReference>
<dbReference type="SUPFAM" id="SSF160582">
    <property type="entry name" value="MbtH-like"/>
    <property type="match status" value="1"/>
</dbReference>
<dbReference type="SMART" id="SM00923">
    <property type="entry name" value="MbtH"/>
    <property type="match status" value="1"/>
</dbReference>
<dbReference type="PANTHER" id="PTHR38444">
    <property type="entry name" value="ENTEROBACTIN BIOSYNTHESIS PROTEIN YBDZ"/>
    <property type="match status" value="1"/>
</dbReference>
<dbReference type="KEGG" id="crz:D1345_12400"/>
<dbReference type="AlphaFoldDB" id="A0AAD0RS09"/>
<dbReference type="RefSeq" id="WP_019104006.1">
    <property type="nucleotide sequence ID" value="NZ_CP031968.1"/>
</dbReference>
<dbReference type="InterPro" id="IPR005153">
    <property type="entry name" value="MbtH-like_dom"/>
</dbReference>
<name>A0AAD0RS09_9NEIS</name>
<organism evidence="2 3">
    <name type="scientific">Chromobacterium rhizoryzae</name>
    <dbReference type="NCBI Taxonomy" id="1778675"/>
    <lineage>
        <taxon>Bacteria</taxon>
        <taxon>Pseudomonadati</taxon>
        <taxon>Pseudomonadota</taxon>
        <taxon>Betaproteobacteria</taxon>
        <taxon>Neisseriales</taxon>
        <taxon>Chromobacteriaceae</taxon>
        <taxon>Chromobacterium</taxon>
    </lineage>
</organism>
<dbReference type="GO" id="GO:0005829">
    <property type="term" value="C:cytosol"/>
    <property type="evidence" value="ECO:0007669"/>
    <property type="project" value="TreeGrafter"/>
</dbReference>
<sequence>MANPFDNKEGVFFALINDEGQYSLWPEFAPVPEGWQACFGPSDRQSCLDHIEQNWIDMRPASLARAQDALLSTG</sequence>
<protein>
    <submittedName>
        <fullName evidence="2">MbtH family protein</fullName>
    </submittedName>
</protein>
<evidence type="ECO:0000313" key="3">
    <source>
        <dbReference type="Proteomes" id="UP000259465"/>
    </source>
</evidence>
<feature type="domain" description="MbtH-like" evidence="1">
    <location>
        <begin position="3"/>
        <end position="53"/>
    </location>
</feature>
<dbReference type="EMBL" id="CP031968">
    <property type="protein sequence ID" value="AXT46949.1"/>
    <property type="molecule type" value="Genomic_DNA"/>
</dbReference>
<evidence type="ECO:0000259" key="1">
    <source>
        <dbReference type="SMART" id="SM00923"/>
    </source>
</evidence>
<dbReference type="GeneID" id="58560267"/>
<accession>A0AAD0RS09</accession>
<dbReference type="InterPro" id="IPR038020">
    <property type="entry name" value="MbtH-like_sf"/>
</dbReference>